<name>A0A6N3BFE5_9FIRM</name>
<sequence length="133" mass="15564">MNNFLGYKGIFLCYYIITLCIYTKIYILAWTDNKTNKDVALNMRFPKVFKMLMVFSYLYIGGLVYIYISADDFTTIMSSTIFGVVLIFLLSMLITIQKKSSPHYHNCKKGSLFMLMYPIIGVVLYIWLKYNGF</sequence>
<protein>
    <submittedName>
        <fullName evidence="2">Uncharacterized protein</fullName>
    </submittedName>
</protein>
<keyword evidence="1" id="KW-1133">Transmembrane helix</keyword>
<evidence type="ECO:0000256" key="1">
    <source>
        <dbReference type="SAM" id="Phobius"/>
    </source>
</evidence>
<gene>
    <name evidence="2" type="ORF">VALFYP47_00252</name>
</gene>
<feature type="transmembrane region" description="Helical" evidence="1">
    <location>
        <begin position="48"/>
        <end position="70"/>
    </location>
</feature>
<accession>A0A6N3BFE5</accession>
<organism evidence="2">
    <name type="scientific">Veillonella atypica</name>
    <dbReference type="NCBI Taxonomy" id="39777"/>
    <lineage>
        <taxon>Bacteria</taxon>
        <taxon>Bacillati</taxon>
        <taxon>Bacillota</taxon>
        <taxon>Negativicutes</taxon>
        <taxon>Veillonellales</taxon>
        <taxon>Veillonellaceae</taxon>
        <taxon>Veillonella</taxon>
    </lineage>
</organism>
<dbReference type="EMBL" id="CACRUN010000012">
    <property type="protein sequence ID" value="VYU01269.1"/>
    <property type="molecule type" value="Genomic_DNA"/>
</dbReference>
<feature type="transmembrane region" description="Helical" evidence="1">
    <location>
        <begin position="6"/>
        <end position="27"/>
    </location>
</feature>
<reference evidence="2" key="1">
    <citation type="submission" date="2019-11" db="EMBL/GenBank/DDBJ databases">
        <authorList>
            <person name="Feng L."/>
        </authorList>
    </citation>
    <scope>NUCLEOTIDE SEQUENCE</scope>
    <source>
        <strain evidence="2">VatypicaLFYP47</strain>
    </source>
</reference>
<proteinExistence type="predicted"/>
<dbReference type="AlphaFoldDB" id="A0A6N3BFE5"/>
<keyword evidence="1" id="KW-0812">Transmembrane</keyword>
<evidence type="ECO:0000313" key="2">
    <source>
        <dbReference type="EMBL" id="VYU01269.1"/>
    </source>
</evidence>
<feature type="transmembrane region" description="Helical" evidence="1">
    <location>
        <begin position="76"/>
        <end position="97"/>
    </location>
</feature>
<feature type="transmembrane region" description="Helical" evidence="1">
    <location>
        <begin position="109"/>
        <end position="128"/>
    </location>
</feature>
<keyword evidence="1" id="KW-0472">Membrane</keyword>